<dbReference type="PANTHER" id="PTHR12631">
    <property type="entry name" value="ALPHA-L-IDURONIDASE"/>
    <property type="match status" value="1"/>
</dbReference>
<dbReference type="Proteomes" id="UP000280307">
    <property type="component" value="Unassembled WGS sequence"/>
</dbReference>
<reference evidence="3 4" key="1">
    <citation type="submission" date="2018-12" db="EMBL/GenBank/DDBJ databases">
        <title>Genome Sequence of Candidatus Viridilinea halotolerans isolated from saline sulfide-rich spring.</title>
        <authorList>
            <person name="Grouzdev D.S."/>
            <person name="Burganskaya E.I."/>
            <person name="Krutkina M.S."/>
            <person name="Sukhacheva M.V."/>
            <person name="Gorlenko V.M."/>
        </authorList>
    </citation>
    <scope>NUCLEOTIDE SEQUENCE [LARGE SCALE GENOMIC DNA]</scope>
    <source>
        <strain evidence="3">Chok-6</strain>
    </source>
</reference>
<dbReference type="Pfam" id="PF19190">
    <property type="entry name" value="BACON_2"/>
    <property type="match status" value="1"/>
</dbReference>
<proteinExistence type="predicted"/>
<gene>
    <name evidence="3" type="ORF">EI684_21085</name>
</gene>
<sequence>MKKIVLFISLIILLITPAHSQEATPTAIQSPAQIGPFGMNTYFTGLERIRNDGDEGAATLIAHGRNIGVAWAREELSWGNIERSGKGRWDWNPFDTRLREAHAAGYQIVGMLLTTPAWARVADCPERMARYAAAGVRTHDYWCPPADVQDFADYVYTVVKRYNGDGEDDAPGSPRVAAWQIGNEPNAWETWPGTPAEYAALLEVGYAAIKRADPTAIVATGGLYIFDGAWNDGIGHRDGLSFLADALNARPGAWQSFDVLAIHPYMPTVAPEDPSIQGAYSLWGRLSLARAWLDAQTALRGGAPRPIWISEVGWSTCSAEQPDCYVGPAMLSQRTPSPDWRLHLGAHALQAYSSHPTYAAARLAGFIGKTEEQQANYLVRTYGLALAFGIQHISWFQLEDKFEGTLQNFWEEAAIFRTRAEGYAPKAAAFAYHTLTQQLAGAHFVGFGVLHSFEHKPEELIAPARFHLRFHTDDKRIIDLLWRNADEERVLLPREPGTTPELVTRDGLIFAAPHDGDNLQLTIGEQPIYVRQSWPTALQLSAESLQWLVELDAAPRQSALSIANLGSGSLTWQAQSNQPWLQVNPSGGSTRQQVLALTADPRSLDLGLHEATLRITSNGGNKDLPVRLWVVAQVYHSYLPLVHKGQ</sequence>
<keyword evidence="1" id="KW-0732">Signal</keyword>
<dbReference type="InterPro" id="IPR024361">
    <property type="entry name" value="BACON"/>
</dbReference>
<feature type="domain" description="BACON" evidence="2">
    <location>
        <begin position="551"/>
        <end position="616"/>
    </location>
</feature>
<name>A0A426TRN3_9CHLR</name>
<dbReference type="EMBL" id="RSAS01000874">
    <property type="protein sequence ID" value="RRR66234.1"/>
    <property type="molecule type" value="Genomic_DNA"/>
</dbReference>
<dbReference type="InterPro" id="IPR051923">
    <property type="entry name" value="Glycosyl_Hydrolase_39"/>
</dbReference>
<feature type="chain" id="PRO_5019228383" description="BACON domain-containing protein" evidence="1">
    <location>
        <begin position="21"/>
        <end position="646"/>
    </location>
</feature>
<evidence type="ECO:0000259" key="2">
    <source>
        <dbReference type="Pfam" id="PF19190"/>
    </source>
</evidence>
<accession>A0A426TRN3</accession>
<organism evidence="3 4">
    <name type="scientific">Candidatus Viridilinea halotolerans</name>
    <dbReference type="NCBI Taxonomy" id="2491704"/>
    <lineage>
        <taxon>Bacteria</taxon>
        <taxon>Bacillati</taxon>
        <taxon>Chloroflexota</taxon>
        <taxon>Chloroflexia</taxon>
        <taxon>Chloroflexales</taxon>
        <taxon>Chloroflexineae</taxon>
        <taxon>Oscillochloridaceae</taxon>
        <taxon>Candidatus Viridilinea</taxon>
    </lineage>
</organism>
<protein>
    <recommendedName>
        <fullName evidence="2">BACON domain-containing protein</fullName>
    </recommendedName>
</protein>
<dbReference type="AlphaFoldDB" id="A0A426TRN3"/>
<dbReference type="SUPFAM" id="SSF51445">
    <property type="entry name" value="(Trans)glycosidases"/>
    <property type="match status" value="1"/>
</dbReference>
<comment type="caution">
    <text evidence="3">The sequence shown here is derived from an EMBL/GenBank/DDBJ whole genome shotgun (WGS) entry which is preliminary data.</text>
</comment>
<feature type="signal peptide" evidence="1">
    <location>
        <begin position="1"/>
        <end position="20"/>
    </location>
</feature>
<dbReference type="InterPro" id="IPR017853">
    <property type="entry name" value="GH"/>
</dbReference>
<evidence type="ECO:0000256" key="1">
    <source>
        <dbReference type="SAM" id="SignalP"/>
    </source>
</evidence>
<dbReference type="Gene3D" id="3.20.20.80">
    <property type="entry name" value="Glycosidases"/>
    <property type="match status" value="1"/>
</dbReference>
<dbReference type="GO" id="GO:0004553">
    <property type="term" value="F:hydrolase activity, hydrolyzing O-glycosyl compounds"/>
    <property type="evidence" value="ECO:0007669"/>
    <property type="project" value="TreeGrafter"/>
</dbReference>
<dbReference type="PANTHER" id="PTHR12631:SF10">
    <property type="entry name" value="BETA-XYLOSIDASE-LIKE PROTEIN-RELATED"/>
    <property type="match status" value="1"/>
</dbReference>
<evidence type="ECO:0000313" key="4">
    <source>
        <dbReference type="Proteomes" id="UP000280307"/>
    </source>
</evidence>
<evidence type="ECO:0000313" key="3">
    <source>
        <dbReference type="EMBL" id="RRR66234.1"/>
    </source>
</evidence>